<dbReference type="EMBL" id="CM031840">
    <property type="protein sequence ID" value="KAG6673534.1"/>
    <property type="molecule type" value="Genomic_DNA"/>
</dbReference>
<evidence type="ECO:0000256" key="1">
    <source>
        <dbReference type="ARBA" id="ARBA00001971"/>
    </source>
</evidence>
<dbReference type="GO" id="GO:0004497">
    <property type="term" value="F:monooxygenase activity"/>
    <property type="evidence" value="ECO:0007669"/>
    <property type="project" value="InterPro"/>
</dbReference>
<name>A0A922A293_CARIL</name>
<organism evidence="8 9">
    <name type="scientific">Carya illinoinensis</name>
    <name type="common">Pecan</name>
    <dbReference type="NCBI Taxonomy" id="32201"/>
    <lineage>
        <taxon>Eukaryota</taxon>
        <taxon>Viridiplantae</taxon>
        <taxon>Streptophyta</taxon>
        <taxon>Embryophyta</taxon>
        <taxon>Tracheophyta</taxon>
        <taxon>Spermatophyta</taxon>
        <taxon>Magnoliopsida</taxon>
        <taxon>eudicotyledons</taxon>
        <taxon>Gunneridae</taxon>
        <taxon>Pentapetalae</taxon>
        <taxon>rosids</taxon>
        <taxon>fabids</taxon>
        <taxon>Fagales</taxon>
        <taxon>Juglandaceae</taxon>
        <taxon>Carya</taxon>
    </lineage>
</organism>
<comment type="cofactor">
    <cofactor evidence="1">
        <name>heme</name>
        <dbReference type="ChEBI" id="CHEBI:30413"/>
    </cofactor>
</comment>
<dbReference type="GO" id="GO:0020037">
    <property type="term" value="F:heme binding"/>
    <property type="evidence" value="ECO:0007669"/>
    <property type="project" value="InterPro"/>
</dbReference>
<evidence type="ECO:0000256" key="6">
    <source>
        <dbReference type="ARBA" id="ARBA00023004"/>
    </source>
</evidence>
<dbReference type="PANTHER" id="PTHR24286:SF53">
    <property type="entry name" value="BETA-AMYRIN 28-OXIDASE-LIKE"/>
    <property type="match status" value="1"/>
</dbReference>
<evidence type="ECO:0000256" key="4">
    <source>
        <dbReference type="ARBA" id="ARBA00022723"/>
    </source>
</evidence>
<accession>A0A922A293</accession>
<comment type="caution">
    <text evidence="8">The sequence shown here is derived from an EMBL/GenBank/DDBJ whole genome shotgun (WGS) entry which is preliminary data.</text>
</comment>
<evidence type="ECO:0000313" key="8">
    <source>
        <dbReference type="EMBL" id="KAG6673534.1"/>
    </source>
</evidence>
<evidence type="ECO:0000313" key="9">
    <source>
        <dbReference type="Proteomes" id="UP000811246"/>
    </source>
</evidence>
<dbReference type="GO" id="GO:0016020">
    <property type="term" value="C:membrane"/>
    <property type="evidence" value="ECO:0007669"/>
    <property type="project" value="UniProtKB-SubCell"/>
</dbReference>
<keyword evidence="5" id="KW-0560">Oxidoreductase</keyword>
<dbReference type="AlphaFoldDB" id="A0A922A293"/>
<feature type="transmembrane region" description="Helical" evidence="7">
    <location>
        <begin position="6"/>
        <end position="28"/>
    </location>
</feature>
<dbReference type="Proteomes" id="UP000811246">
    <property type="component" value="Chromosome 16"/>
</dbReference>
<dbReference type="PANTHER" id="PTHR24286">
    <property type="entry name" value="CYTOCHROME P450 26"/>
    <property type="match status" value="1"/>
</dbReference>
<keyword evidence="7" id="KW-1133">Transmembrane helix</keyword>
<reference evidence="8" key="1">
    <citation type="submission" date="2021-01" db="EMBL/GenBank/DDBJ databases">
        <authorList>
            <person name="Lovell J.T."/>
            <person name="Bentley N."/>
            <person name="Bhattarai G."/>
            <person name="Jenkins J.W."/>
            <person name="Sreedasyam A."/>
            <person name="Alarcon Y."/>
            <person name="Bock C."/>
            <person name="Boston L."/>
            <person name="Carlson J."/>
            <person name="Cervantes K."/>
            <person name="Clermont K."/>
            <person name="Krom N."/>
            <person name="Kubenka K."/>
            <person name="Mamidi S."/>
            <person name="Mattison C."/>
            <person name="Monteros M."/>
            <person name="Pisani C."/>
            <person name="Plott C."/>
            <person name="Rajasekar S."/>
            <person name="Rhein H.S."/>
            <person name="Rohla C."/>
            <person name="Song M."/>
            <person name="Hilaire R.S."/>
            <person name="Shu S."/>
            <person name="Wells L."/>
            <person name="Wang X."/>
            <person name="Webber J."/>
            <person name="Heerema R.J."/>
            <person name="Klein P."/>
            <person name="Conner P."/>
            <person name="Grauke L."/>
            <person name="Grimwood J."/>
            <person name="Schmutz J."/>
            <person name="Randall J.J."/>
        </authorList>
    </citation>
    <scope>NUCLEOTIDE SEQUENCE</scope>
    <source>
        <tissue evidence="8">Leaf</tissue>
    </source>
</reference>
<evidence type="ECO:0000256" key="2">
    <source>
        <dbReference type="ARBA" id="ARBA00004167"/>
    </source>
</evidence>
<comment type="similarity">
    <text evidence="3">Belongs to the cytochrome P450 family.</text>
</comment>
<keyword evidence="4" id="KW-0479">Metal-binding</keyword>
<keyword evidence="7" id="KW-0812">Transmembrane</keyword>
<evidence type="ECO:0008006" key="10">
    <source>
        <dbReference type="Google" id="ProtNLM"/>
    </source>
</evidence>
<dbReference type="CDD" id="cd11043">
    <property type="entry name" value="CYP90-like"/>
    <property type="match status" value="1"/>
</dbReference>
<keyword evidence="7" id="KW-0472">Membrane</keyword>
<dbReference type="GO" id="GO:0016705">
    <property type="term" value="F:oxidoreductase activity, acting on paired donors, with incorporation or reduction of molecular oxygen"/>
    <property type="evidence" value="ECO:0007669"/>
    <property type="project" value="InterPro"/>
</dbReference>
<dbReference type="Pfam" id="PF00067">
    <property type="entry name" value="p450"/>
    <property type="match status" value="1"/>
</dbReference>
<evidence type="ECO:0000256" key="5">
    <source>
        <dbReference type="ARBA" id="ARBA00023002"/>
    </source>
</evidence>
<protein>
    <recommendedName>
        <fullName evidence="10">Cytochrome P450</fullName>
    </recommendedName>
</protein>
<dbReference type="GO" id="GO:0016125">
    <property type="term" value="P:sterol metabolic process"/>
    <property type="evidence" value="ECO:0007669"/>
    <property type="project" value="TreeGrafter"/>
</dbReference>
<evidence type="ECO:0000256" key="7">
    <source>
        <dbReference type="SAM" id="Phobius"/>
    </source>
</evidence>
<proteinExistence type="inferred from homology"/>
<dbReference type="InterPro" id="IPR001128">
    <property type="entry name" value="Cyt_P450"/>
</dbReference>
<sequence>MDIFFSSLYLIQFVILCISLLLIIFSIYKRKSPFPKLPPGRRGWPIVGETLEYVRACKSGEPEKFIIDRMSNYSTEVFQTSLFGENLLVFCGASGNKFMFSSANKHVTPWWPRSISAALNFPSDMAFLQDDIAKLRAILPEFLKPEALQRYIPIMDSMAKEHLETSWSPYNEVMVFPLTKEYTIAVACRVFINIKDLEHITRFANLFGLITKGILSAPIKLPGTAFSRAVREGKLLHEEFLGIIRDRKMELLEKKGPAKEDLLSRMLLVTDHENDRGMNEKLIASQIIGFFIGSYITTSSTITSILRYLEEFPNVYNKVLKEQMEIAKSKGPGELLSWEDIKKMKYSWNVACEVMRLAPPIQGAFREVTTEFTYAGSTIPKGWKAYWTVASTHKNPKYFPDPEKFDPSRFEGNGPAPYTFVPFGGGPQMCLGKEYSRLEILTFIHNVVTKYKWEKVNANEKIVFNLAPSPVNGLLVRIEPLIKN</sequence>
<gene>
    <name evidence="8" type="ORF">I3842_16G116700</name>
</gene>
<dbReference type="FunFam" id="1.10.630.10:FF:000022">
    <property type="entry name" value="Taxadiene 5-alpha hydroxylase"/>
    <property type="match status" value="1"/>
</dbReference>
<keyword evidence="6" id="KW-0408">Iron</keyword>
<dbReference type="GO" id="GO:0005506">
    <property type="term" value="F:iron ion binding"/>
    <property type="evidence" value="ECO:0007669"/>
    <property type="project" value="InterPro"/>
</dbReference>
<evidence type="ECO:0000256" key="3">
    <source>
        <dbReference type="ARBA" id="ARBA00010617"/>
    </source>
</evidence>
<comment type="subcellular location">
    <subcellularLocation>
        <location evidence="2">Membrane</location>
        <topology evidence="2">Single-pass membrane protein</topology>
    </subcellularLocation>
</comment>